<proteinExistence type="predicted"/>
<dbReference type="GeneID" id="89520143"/>
<dbReference type="Proteomes" id="UP000472856">
    <property type="component" value="Unassembled WGS sequence"/>
</dbReference>
<accession>A0A3L2P164</accession>
<gene>
    <name evidence="1" type="ORF">G5603_06145</name>
</gene>
<protein>
    <submittedName>
        <fullName evidence="1">Uncharacterized protein</fullName>
    </submittedName>
</protein>
<dbReference type="EMBL" id="JAAJRI010000002">
    <property type="protein sequence ID" value="NGE87775.1"/>
    <property type="molecule type" value="Genomic_DNA"/>
</dbReference>
<dbReference type="RefSeq" id="WP_000868958.1">
    <property type="nucleotide sequence ID" value="NZ_BGYS01000027.1"/>
</dbReference>
<sequence length="74" mass="8575">MKVSYIDCDFCHASTLTDKEAVMFTNIDRKAIGYREVHICNKCIVDAWEALNGKDKNFYLRATVEGRHFKEVKS</sequence>
<comment type="caution">
    <text evidence="1">The sequence shown here is derived from an EMBL/GenBank/DDBJ whole genome shotgun (WGS) entry which is preliminary data.</text>
</comment>
<reference evidence="1 2" key="1">
    <citation type="submission" date="2020-02" db="EMBL/GenBank/DDBJ databases">
        <title>WGS of Carbapenem-Resistant Enterobacteriaceae.</title>
        <authorList>
            <person name="Tokajian S."/>
            <person name="El Chaar M."/>
            <person name="El Khoury M."/>
        </authorList>
    </citation>
    <scope>NUCLEOTIDE SEQUENCE [LARGE SCALE GENOMIC DNA]</scope>
    <source>
        <strain evidence="1 2">ECM_75</strain>
    </source>
</reference>
<evidence type="ECO:0000313" key="2">
    <source>
        <dbReference type="Proteomes" id="UP000472856"/>
    </source>
</evidence>
<name>A0A3L2P164_ECOLX</name>
<evidence type="ECO:0000313" key="1">
    <source>
        <dbReference type="EMBL" id="NGE87775.1"/>
    </source>
</evidence>
<dbReference type="AlphaFoldDB" id="A0A3L2P164"/>
<organism evidence="1 2">
    <name type="scientific">Escherichia coli</name>
    <dbReference type="NCBI Taxonomy" id="562"/>
    <lineage>
        <taxon>Bacteria</taxon>
        <taxon>Pseudomonadati</taxon>
        <taxon>Pseudomonadota</taxon>
        <taxon>Gammaproteobacteria</taxon>
        <taxon>Enterobacterales</taxon>
        <taxon>Enterobacteriaceae</taxon>
        <taxon>Escherichia</taxon>
    </lineage>
</organism>